<dbReference type="EMBL" id="CAJHNH020005713">
    <property type="protein sequence ID" value="CAG5132875.1"/>
    <property type="molecule type" value="Genomic_DNA"/>
</dbReference>
<evidence type="ECO:0000313" key="9">
    <source>
        <dbReference type="EMBL" id="CAG5132875.1"/>
    </source>
</evidence>
<sequence length="298" mass="32802">MSTSRDDRLDGYDAVQLSLTCLSGVDRKMVVPTKKLLDVVAGKEDVAFKDAGIPRDSYIFDLRSSAGTAKVDIDSLKPLPWLTHDGHRVGGVFCELTPPTVGGEISPRSVALKQVARLKDTFGLTIKSALEAEFMIFEKDGRTPFNNVDREAYGRVDNMAGKEHCILDACFSLQKAGLPIETFLSEFAAGQFEMTFRPQEGVASADTIMLMKEGLRVSLGKYDLIPTFMTIPSDHGHANGFHLNHSLWSDEGVNEFIDLNDPIQISDTARHWIAGLIYHAPCIDSSAMPHPELLHSTH</sequence>
<dbReference type="InterPro" id="IPR014746">
    <property type="entry name" value="Gln_synth/guanido_kin_cat_dom"/>
</dbReference>
<dbReference type="PANTHER" id="PTHR43407:SF1">
    <property type="entry name" value="LENGSIN"/>
    <property type="match status" value="1"/>
</dbReference>
<dbReference type="GO" id="GO:0016020">
    <property type="term" value="C:membrane"/>
    <property type="evidence" value="ECO:0007669"/>
    <property type="project" value="TreeGrafter"/>
</dbReference>
<protein>
    <recommendedName>
        <fullName evidence="4">Lengsin</fullName>
    </recommendedName>
    <alternativeName>
        <fullName evidence="5">Glutamate-ammonia ligase domain-containing protein 1</fullName>
    </alternativeName>
</protein>
<dbReference type="PROSITE" id="PS51987">
    <property type="entry name" value="GS_CATALYTIC"/>
    <property type="match status" value="1"/>
</dbReference>
<evidence type="ECO:0000256" key="1">
    <source>
        <dbReference type="ARBA" id="ARBA00009897"/>
    </source>
</evidence>
<evidence type="ECO:0000313" key="10">
    <source>
        <dbReference type="Proteomes" id="UP000678393"/>
    </source>
</evidence>
<proteinExistence type="inferred from homology"/>
<comment type="subunit">
    <text evidence="3">Dodecamer. Interacts with BFSP2 and VIM.</text>
</comment>
<evidence type="ECO:0000256" key="6">
    <source>
        <dbReference type="PROSITE-ProRule" id="PRU01331"/>
    </source>
</evidence>
<comment type="similarity">
    <text evidence="1 6 7">Belongs to the glutamine synthetase family.</text>
</comment>
<comment type="caution">
    <text evidence="9">The sequence shown here is derived from an EMBL/GenBank/DDBJ whole genome shotgun (WGS) entry which is preliminary data.</text>
</comment>
<evidence type="ECO:0000259" key="8">
    <source>
        <dbReference type="PROSITE" id="PS51987"/>
    </source>
</evidence>
<gene>
    <name evidence="9" type="ORF">CUNI_LOCUS18433</name>
</gene>
<evidence type="ECO:0000256" key="4">
    <source>
        <dbReference type="ARBA" id="ARBA00039404"/>
    </source>
</evidence>
<dbReference type="Pfam" id="PF00120">
    <property type="entry name" value="Gln-synt_C"/>
    <property type="match status" value="1"/>
</dbReference>
<feature type="domain" description="GS catalytic" evidence="8">
    <location>
        <begin position="107"/>
        <end position="298"/>
    </location>
</feature>
<reference evidence="9" key="1">
    <citation type="submission" date="2021-04" db="EMBL/GenBank/DDBJ databases">
        <authorList>
            <consortium name="Molecular Ecology Group"/>
        </authorList>
    </citation>
    <scope>NUCLEOTIDE SEQUENCE</scope>
</reference>
<name>A0A8S3ZYY0_9EUPU</name>
<dbReference type="Proteomes" id="UP000678393">
    <property type="component" value="Unassembled WGS sequence"/>
</dbReference>
<dbReference type="SUPFAM" id="SSF55931">
    <property type="entry name" value="Glutamine synthetase/guanido kinase"/>
    <property type="match status" value="1"/>
</dbReference>
<dbReference type="AlphaFoldDB" id="A0A8S3ZYY0"/>
<evidence type="ECO:0000256" key="3">
    <source>
        <dbReference type="ARBA" id="ARBA00038790"/>
    </source>
</evidence>
<keyword evidence="10" id="KW-1185">Reference proteome</keyword>
<evidence type="ECO:0000256" key="7">
    <source>
        <dbReference type="RuleBase" id="RU000384"/>
    </source>
</evidence>
<dbReference type="Gene3D" id="3.30.590.10">
    <property type="entry name" value="Glutamine synthetase/guanido kinase, catalytic domain"/>
    <property type="match status" value="1"/>
</dbReference>
<dbReference type="SMART" id="SM01230">
    <property type="entry name" value="Gln-synt_C"/>
    <property type="match status" value="1"/>
</dbReference>
<organism evidence="9 10">
    <name type="scientific">Candidula unifasciata</name>
    <dbReference type="NCBI Taxonomy" id="100452"/>
    <lineage>
        <taxon>Eukaryota</taxon>
        <taxon>Metazoa</taxon>
        <taxon>Spiralia</taxon>
        <taxon>Lophotrochozoa</taxon>
        <taxon>Mollusca</taxon>
        <taxon>Gastropoda</taxon>
        <taxon>Heterobranchia</taxon>
        <taxon>Euthyneura</taxon>
        <taxon>Panpulmonata</taxon>
        <taxon>Eupulmonata</taxon>
        <taxon>Stylommatophora</taxon>
        <taxon>Helicina</taxon>
        <taxon>Helicoidea</taxon>
        <taxon>Geomitridae</taxon>
        <taxon>Candidula</taxon>
    </lineage>
</organism>
<comment type="function">
    <text evidence="2">May act as a component of the cytoskeleton or as a chaperone for the reorganization of intermediate filament proteins during terminal differentiation in the lens. Does not seem to have enzymatic activity.</text>
</comment>
<dbReference type="GO" id="GO:0004356">
    <property type="term" value="F:glutamine synthetase activity"/>
    <property type="evidence" value="ECO:0007669"/>
    <property type="project" value="InterPro"/>
</dbReference>
<evidence type="ECO:0000256" key="2">
    <source>
        <dbReference type="ARBA" id="ARBA00037583"/>
    </source>
</evidence>
<dbReference type="InterPro" id="IPR008146">
    <property type="entry name" value="Gln_synth_cat_dom"/>
</dbReference>
<dbReference type="PANTHER" id="PTHR43407">
    <property type="entry name" value="GLUTAMINE SYNTHETASE"/>
    <property type="match status" value="1"/>
</dbReference>
<evidence type="ECO:0000256" key="5">
    <source>
        <dbReference type="ARBA" id="ARBA00042675"/>
    </source>
</evidence>
<dbReference type="OrthoDB" id="77835at2759"/>
<accession>A0A8S3ZYY0</accession>
<dbReference type="GO" id="GO:0005737">
    <property type="term" value="C:cytoplasm"/>
    <property type="evidence" value="ECO:0007669"/>
    <property type="project" value="TreeGrafter"/>
</dbReference>